<keyword evidence="1" id="KW-0812">Transmembrane</keyword>
<evidence type="ECO:0000313" key="3">
    <source>
        <dbReference type="Proteomes" id="UP000002173"/>
    </source>
</evidence>
<name>A7ALZ6_BABBO</name>
<comment type="caution">
    <text evidence="2">The sequence shown here is derived from an EMBL/GenBank/DDBJ whole genome shotgun (WGS) entry which is preliminary data.</text>
</comment>
<keyword evidence="1" id="KW-1133">Transmembrane helix</keyword>
<dbReference type="EMBL" id="AAXT01000001">
    <property type="protein sequence ID" value="EDO07580.1"/>
    <property type="molecule type" value="Genomic_DNA"/>
</dbReference>
<feature type="transmembrane region" description="Helical" evidence="1">
    <location>
        <begin position="116"/>
        <end position="135"/>
    </location>
</feature>
<accession>A7ALZ6</accession>
<dbReference type="Proteomes" id="UP000002173">
    <property type="component" value="Chromosome 3"/>
</dbReference>
<evidence type="ECO:0000256" key="1">
    <source>
        <dbReference type="SAM" id="Phobius"/>
    </source>
</evidence>
<feature type="transmembrane region" description="Helical" evidence="1">
    <location>
        <begin position="228"/>
        <end position="249"/>
    </location>
</feature>
<proteinExistence type="predicted"/>
<feature type="transmembrane region" description="Helical" evidence="1">
    <location>
        <begin position="189"/>
        <end position="207"/>
    </location>
</feature>
<dbReference type="AlphaFoldDB" id="A7ALZ6"/>
<keyword evidence="3" id="KW-1185">Reference proteome</keyword>
<organism evidence="2 3">
    <name type="scientific">Babesia bovis</name>
    <dbReference type="NCBI Taxonomy" id="5865"/>
    <lineage>
        <taxon>Eukaryota</taxon>
        <taxon>Sar</taxon>
        <taxon>Alveolata</taxon>
        <taxon>Apicomplexa</taxon>
        <taxon>Aconoidasida</taxon>
        <taxon>Piroplasmida</taxon>
        <taxon>Babesiidae</taxon>
        <taxon>Babesia</taxon>
    </lineage>
</organism>
<dbReference type="VEuPathDB" id="PiroplasmaDB:BBOV_III000110"/>
<gene>
    <name evidence="2" type="ORF">BBOV_III000110</name>
</gene>
<evidence type="ECO:0000313" key="2">
    <source>
        <dbReference type="EMBL" id="EDO07580.1"/>
    </source>
</evidence>
<sequence length="280" mass="32308">MLIIHAYSGNDSQFFLFDVNRLHLIFNNWKAYKYQLIILVETSNVDFLYWKVDLNTLNGPSIGLHVSDSTNINSNYTSLYLGISSCLLTFIHLCYKFKDLVLATGGNIFMKSNMKLKVEFILLPSMIAVQSLYAITSSIMQYCYLRELGNRIESVNDGLRRFAAASNIDVNEVTVLLRKVGYTSSLCKTALFVNITLAILYTVLVLPKHYQLLTVSGENRREEIHVNLKYVTVILFQLFIFLICCSVIGKSCQFYEPYFRDGYLWSHHITFQHYDDEFPV</sequence>
<protein>
    <submittedName>
        <fullName evidence="2">Uncharacterized protein</fullName>
    </submittedName>
</protein>
<reference evidence="2 3" key="1">
    <citation type="journal article" date="2007" name="PLoS Pathog.">
        <title>Genome sequence of Babesia bovis and comparative analysis of apicomplexan hemoprotozoa.</title>
        <authorList>
            <person name="Brayton K.A."/>
            <person name="Lau A.O.T."/>
            <person name="Herndon D.R."/>
            <person name="Hannick L."/>
            <person name="Kappmeyer L.S."/>
            <person name="Berens S.J."/>
            <person name="Bidwell S.L."/>
            <person name="Brown W.C."/>
            <person name="Crabtree J."/>
            <person name="Fadrosh D."/>
            <person name="Feldblum T."/>
            <person name="Forberger H.A."/>
            <person name="Haas B.J."/>
            <person name="Howell J.M."/>
            <person name="Khouri H."/>
            <person name="Koo H."/>
            <person name="Mann D.J."/>
            <person name="Norimine J."/>
            <person name="Paulsen I.T."/>
            <person name="Radune D."/>
            <person name="Ren Q."/>
            <person name="Smith R.K. Jr."/>
            <person name="Suarez C.E."/>
            <person name="White O."/>
            <person name="Wortman J.R."/>
            <person name="Knowles D.P. Jr."/>
            <person name="McElwain T.F."/>
            <person name="Nene V.M."/>
        </authorList>
    </citation>
    <scope>NUCLEOTIDE SEQUENCE [LARGE SCALE GENOMIC DNA]</scope>
    <source>
        <strain evidence="2">T2Bo</strain>
    </source>
</reference>
<dbReference type="InParanoid" id="A7ALZ6"/>
<keyword evidence="1" id="KW-0472">Membrane</keyword>